<feature type="compositionally biased region" description="Acidic residues" evidence="9">
    <location>
        <begin position="680"/>
        <end position="692"/>
    </location>
</feature>
<feature type="compositionally biased region" description="Low complexity" evidence="9">
    <location>
        <begin position="776"/>
        <end position="786"/>
    </location>
</feature>
<dbReference type="FunFam" id="3.30.420.10:FF:000059">
    <property type="entry name" value="Exosome complex exonuclease Rrp6"/>
    <property type="match status" value="1"/>
</dbReference>
<dbReference type="PANTHER" id="PTHR12124">
    <property type="entry name" value="POLYMYOSITIS/SCLERODERMA AUTOANTIGEN-RELATED"/>
    <property type="match status" value="1"/>
</dbReference>
<evidence type="ECO:0000256" key="2">
    <source>
        <dbReference type="ARBA" id="ARBA00022552"/>
    </source>
</evidence>
<dbReference type="GO" id="GO:0071044">
    <property type="term" value="P:histone mRNA catabolic process"/>
    <property type="evidence" value="ECO:0007669"/>
    <property type="project" value="TreeGrafter"/>
</dbReference>
<evidence type="ECO:0000256" key="9">
    <source>
        <dbReference type="SAM" id="MobiDB-lite"/>
    </source>
</evidence>
<reference evidence="11 12" key="1">
    <citation type="submission" date="2009-11" db="EMBL/GenBank/DDBJ databases">
        <title>Annotation of Allomyces macrogynus ATCC 38327.</title>
        <authorList>
            <consortium name="The Broad Institute Genome Sequencing Platform"/>
            <person name="Russ C."/>
            <person name="Cuomo C."/>
            <person name="Burger G."/>
            <person name="Gray M.W."/>
            <person name="Holland P.W.H."/>
            <person name="King N."/>
            <person name="Lang F.B.F."/>
            <person name="Roger A.J."/>
            <person name="Ruiz-Trillo I."/>
            <person name="Young S.K."/>
            <person name="Zeng Q."/>
            <person name="Gargeya S."/>
            <person name="Fitzgerald M."/>
            <person name="Haas B."/>
            <person name="Abouelleil A."/>
            <person name="Alvarado L."/>
            <person name="Arachchi H.M."/>
            <person name="Berlin A."/>
            <person name="Chapman S.B."/>
            <person name="Gearin G."/>
            <person name="Goldberg J."/>
            <person name="Griggs A."/>
            <person name="Gujja S."/>
            <person name="Hansen M."/>
            <person name="Heiman D."/>
            <person name="Howarth C."/>
            <person name="Larimer J."/>
            <person name="Lui A."/>
            <person name="MacDonald P.J.P."/>
            <person name="McCowen C."/>
            <person name="Montmayeur A."/>
            <person name="Murphy C."/>
            <person name="Neiman D."/>
            <person name="Pearson M."/>
            <person name="Priest M."/>
            <person name="Roberts A."/>
            <person name="Saif S."/>
            <person name="Shea T."/>
            <person name="Sisk P."/>
            <person name="Stolte C."/>
            <person name="Sykes S."/>
            <person name="Wortman J."/>
            <person name="Nusbaum C."/>
            <person name="Birren B."/>
        </authorList>
    </citation>
    <scope>NUCLEOTIDE SEQUENCE [LARGE SCALE GENOMIC DNA]</scope>
    <source>
        <strain evidence="11 12">ATCC 38327</strain>
    </source>
</reference>
<dbReference type="CDD" id="cd06147">
    <property type="entry name" value="Rrp6p_like_exo"/>
    <property type="match status" value="1"/>
</dbReference>
<dbReference type="GO" id="GO:0003727">
    <property type="term" value="F:single-stranded RNA binding"/>
    <property type="evidence" value="ECO:0007669"/>
    <property type="project" value="TreeGrafter"/>
</dbReference>
<dbReference type="InterPro" id="IPR010997">
    <property type="entry name" value="HRDC-like_sf"/>
</dbReference>
<sequence>MASTPPTPADCGTAPDSAPRIPAIRQRLLGEVTRVTRATAPLNPEALLLRKAEDPQFARDLSATSLALLQVSNQLFKYLAGETKIKPFSNAVDVQDRWLAAVEVVDQALDRADHALDDLYGRKAQHAAANATPMVASIKQRDRTLNVVHGALIARPQEQFKADVDNSKTVPFIPKLKEKPHAKVPLDFGVPVEEMPDQPVDHVFPHPYTHEIATLEYPETMFALPETEPEMPASLESTPCTWVDTVAALEKMVEKLAAEPVIAIDLEHHSYRSYFGFLCLMQVSTRTEDFLVDTLTLRVDLHRLNTVFADPKIVKVLHGAESDVIWLQRDLGLYLVNLFDTYHATKILRFPAHSLAYLLKHYCHVDADKKYQLADWRIRPLPQDMVRYARTDTHYLLYIYDKMRTELLLQGDAATHNLMRATLRQSNETALKVHHKDRYDAESGLGSEGWFGLYTKYNKPLTKRAFEAFKALHQWRDEIARDEDESTKYVLPNHMLFTLADVGPTDPTAVLACCTPIPPLVRTYAADIALLIRQVNDRVALLADANVPVPVPPMPAPTHVRFDDDAAANAARVVEEVDVEPYVRKHTPVAVAAVHRSSFWGSAPRVLASTAKPETANVVKQIEAMLVTVEALLPKLWLGEQEKREEVEPATTRAPHEPPGTHVFVPKAARASSAASAVAGEEEEASTPETESEQTLPDVMVVAPNAAAGKGKGKKRKLPAEQTVKYDFGSAAAPISTDAAQPPPGKKSKNDKESKGWHPYLEQPGGGRSGPKPARSGGKSKAGGKSMTFGSK</sequence>
<feature type="region of interest" description="Disordered" evidence="9">
    <location>
        <begin position="643"/>
        <end position="699"/>
    </location>
</feature>
<feature type="compositionally biased region" description="Low complexity" evidence="9">
    <location>
        <begin position="668"/>
        <end position="679"/>
    </location>
</feature>
<dbReference type="STRING" id="578462.A0A0L0SFH4"/>
<dbReference type="InterPro" id="IPR002562">
    <property type="entry name" value="3'-5'_exonuclease_dom"/>
</dbReference>
<gene>
    <name evidence="11" type="ORF">AMAG_07020</name>
</gene>
<dbReference type="FunFam" id="1.10.150.80:FF:000001">
    <property type="entry name" value="Putative exosome component 10"/>
    <property type="match status" value="1"/>
</dbReference>
<dbReference type="GO" id="GO:0071035">
    <property type="term" value="P:nuclear polyadenylation-dependent rRNA catabolic process"/>
    <property type="evidence" value="ECO:0007669"/>
    <property type="project" value="TreeGrafter"/>
</dbReference>
<dbReference type="GO" id="GO:0071038">
    <property type="term" value="P:TRAMP-dependent tRNA surveillance pathway"/>
    <property type="evidence" value="ECO:0007669"/>
    <property type="project" value="TreeGrafter"/>
</dbReference>
<dbReference type="OrthoDB" id="2250022at2759"/>
<dbReference type="EMBL" id="GG745337">
    <property type="protein sequence ID" value="KNE61278.1"/>
    <property type="molecule type" value="Genomic_DNA"/>
</dbReference>
<evidence type="ECO:0000256" key="3">
    <source>
        <dbReference type="ARBA" id="ARBA00022722"/>
    </source>
</evidence>
<name>A0A0L0SFH4_ALLM3</name>
<dbReference type="Pfam" id="PF01612">
    <property type="entry name" value="DNA_pol_A_exo1"/>
    <property type="match status" value="1"/>
</dbReference>
<keyword evidence="7" id="KW-0539">Nucleus</keyword>
<dbReference type="AlphaFoldDB" id="A0A0L0SFH4"/>
<dbReference type="InterPro" id="IPR012588">
    <property type="entry name" value="Exosome-assoc_fac_Rrp6_N"/>
</dbReference>
<evidence type="ECO:0000256" key="4">
    <source>
        <dbReference type="ARBA" id="ARBA00022801"/>
    </source>
</evidence>
<dbReference type="GO" id="GO:0071040">
    <property type="term" value="P:nuclear polyadenylation-dependent antisense transcript catabolic process"/>
    <property type="evidence" value="ECO:0007669"/>
    <property type="project" value="TreeGrafter"/>
</dbReference>
<dbReference type="GO" id="GO:0000467">
    <property type="term" value="P:exonucleolytic trimming to generate mature 3'-end of 5.8S rRNA from tricistronic rRNA transcript (SSU-rRNA, 5.8S rRNA, LSU-rRNA)"/>
    <property type="evidence" value="ECO:0007669"/>
    <property type="project" value="InterPro"/>
</dbReference>
<keyword evidence="3" id="KW-0540">Nuclease</keyword>
<comment type="similarity">
    <text evidence="8">Belongs to the exosome component 10/RRP6 family.</text>
</comment>
<dbReference type="Pfam" id="PF00570">
    <property type="entry name" value="HRDC"/>
    <property type="match status" value="1"/>
</dbReference>
<dbReference type="Proteomes" id="UP000054350">
    <property type="component" value="Unassembled WGS sequence"/>
</dbReference>
<dbReference type="GO" id="GO:0071037">
    <property type="term" value="P:nuclear polyadenylation-dependent snRNA catabolic process"/>
    <property type="evidence" value="ECO:0007669"/>
    <property type="project" value="TreeGrafter"/>
</dbReference>
<dbReference type="eggNOG" id="KOG2206">
    <property type="taxonomic scope" value="Eukaryota"/>
</dbReference>
<dbReference type="InterPro" id="IPR045092">
    <property type="entry name" value="Rrp6-like"/>
</dbReference>
<dbReference type="VEuPathDB" id="FungiDB:AMAG_07020"/>
<dbReference type="InterPro" id="IPR049559">
    <property type="entry name" value="Rrp6p-like_exo"/>
</dbReference>
<keyword evidence="2" id="KW-0698">rRNA processing</keyword>
<evidence type="ECO:0000313" key="12">
    <source>
        <dbReference type="Proteomes" id="UP000054350"/>
    </source>
</evidence>
<dbReference type="SUPFAM" id="SSF53098">
    <property type="entry name" value="Ribonuclease H-like"/>
    <property type="match status" value="1"/>
</dbReference>
<feature type="region of interest" description="Disordered" evidence="9">
    <location>
        <begin position="729"/>
        <end position="792"/>
    </location>
</feature>
<dbReference type="OMA" id="HEPPGTH"/>
<dbReference type="GO" id="GO:0000176">
    <property type="term" value="C:nuclear exosome (RNase complex)"/>
    <property type="evidence" value="ECO:0007669"/>
    <property type="project" value="InterPro"/>
</dbReference>
<evidence type="ECO:0000256" key="7">
    <source>
        <dbReference type="ARBA" id="ARBA00023242"/>
    </source>
</evidence>
<evidence type="ECO:0000313" key="11">
    <source>
        <dbReference type="EMBL" id="KNE61278.1"/>
    </source>
</evidence>
<dbReference type="InterPro" id="IPR002121">
    <property type="entry name" value="HRDC_dom"/>
</dbReference>
<organism evidence="11 12">
    <name type="scientific">Allomyces macrogynus (strain ATCC 38327)</name>
    <name type="common">Allomyces javanicus var. macrogynus</name>
    <dbReference type="NCBI Taxonomy" id="578462"/>
    <lineage>
        <taxon>Eukaryota</taxon>
        <taxon>Fungi</taxon>
        <taxon>Fungi incertae sedis</taxon>
        <taxon>Blastocladiomycota</taxon>
        <taxon>Blastocladiomycetes</taxon>
        <taxon>Blastocladiales</taxon>
        <taxon>Blastocladiaceae</taxon>
        <taxon>Allomyces</taxon>
    </lineage>
</organism>
<dbReference type="SMART" id="SM00474">
    <property type="entry name" value="35EXOc"/>
    <property type="match status" value="1"/>
</dbReference>
<dbReference type="GO" id="GO:0071039">
    <property type="term" value="P:nuclear polyadenylation-dependent CUT catabolic process"/>
    <property type="evidence" value="ECO:0007669"/>
    <property type="project" value="TreeGrafter"/>
</dbReference>
<dbReference type="Gene3D" id="3.30.420.10">
    <property type="entry name" value="Ribonuclease H-like superfamily/Ribonuclease H"/>
    <property type="match status" value="1"/>
</dbReference>
<dbReference type="SUPFAM" id="SSF47819">
    <property type="entry name" value="HRDC-like"/>
    <property type="match status" value="1"/>
</dbReference>
<feature type="domain" description="HRDC" evidence="10">
    <location>
        <begin position="462"/>
        <end position="542"/>
    </location>
</feature>
<keyword evidence="4" id="KW-0378">Hydrolase</keyword>
<evidence type="ECO:0000256" key="1">
    <source>
        <dbReference type="ARBA" id="ARBA00004123"/>
    </source>
</evidence>
<dbReference type="Gene3D" id="1.10.150.80">
    <property type="entry name" value="HRDC domain"/>
    <property type="match status" value="1"/>
</dbReference>
<proteinExistence type="inferred from homology"/>
<dbReference type="InterPro" id="IPR044876">
    <property type="entry name" value="HRDC_dom_sf"/>
</dbReference>
<comment type="subcellular location">
    <subcellularLocation>
        <location evidence="1">Nucleus</location>
    </subcellularLocation>
</comment>
<dbReference type="GO" id="GO:0000175">
    <property type="term" value="F:3'-5'-RNA exonuclease activity"/>
    <property type="evidence" value="ECO:0007669"/>
    <property type="project" value="InterPro"/>
</dbReference>
<accession>A0A0L0SFH4</accession>
<dbReference type="GO" id="GO:0005730">
    <property type="term" value="C:nucleolus"/>
    <property type="evidence" value="ECO:0007669"/>
    <property type="project" value="TreeGrafter"/>
</dbReference>
<dbReference type="PROSITE" id="PS50967">
    <property type="entry name" value="HRDC"/>
    <property type="match status" value="1"/>
</dbReference>
<dbReference type="GO" id="GO:0000166">
    <property type="term" value="F:nucleotide binding"/>
    <property type="evidence" value="ECO:0007669"/>
    <property type="project" value="InterPro"/>
</dbReference>
<evidence type="ECO:0000256" key="6">
    <source>
        <dbReference type="ARBA" id="ARBA00022839"/>
    </source>
</evidence>
<evidence type="ECO:0000256" key="5">
    <source>
        <dbReference type="ARBA" id="ARBA00022835"/>
    </source>
</evidence>
<keyword evidence="6" id="KW-0269">Exonuclease</keyword>
<dbReference type="SMART" id="SM00341">
    <property type="entry name" value="HRDC"/>
    <property type="match status" value="1"/>
</dbReference>
<keyword evidence="12" id="KW-1185">Reference proteome</keyword>
<dbReference type="GO" id="GO:0071051">
    <property type="term" value="P:poly(A)-dependent snoRNA 3'-end processing"/>
    <property type="evidence" value="ECO:0007669"/>
    <property type="project" value="TreeGrafter"/>
</dbReference>
<keyword evidence="5" id="KW-0271">Exosome</keyword>
<evidence type="ECO:0000256" key="8">
    <source>
        <dbReference type="ARBA" id="ARBA00043957"/>
    </source>
</evidence>
<dbReference type="InterPro" id="IPR012337">
    <property type="entry name" value="RNaseH-like_sf"/>
</dbReference>
<protein>
    <recommendedName>
        <fullName evidence="10">HRDC domain-containing protein</fullName>
    </recommendedName>
</protein>
<dbReference type="PANTHER" id="PTHR12124:SF47">
    <property type="entry name" value="EXOSOME COMPONENT 10"/>
    <property type="match status" value="1"/>
</dbReference>
<dbReference type="InterPro" id="IPR036397">
    <property type="entry name" value="RNaseH_sf"/>
</dbReference>
<evidence type="ECO:0000259" key="10">
    <source>
        <dbReference type="PROSITE" id="PS50967"/>
    </source>
</evidence>
<reference evidence="12" key="2">
    <citation type="submission" date="2009-11" db="EMBL/GenBank/DDBJ databases">
        <title>The Genome Sequence of Allomyces macrogynus strain ATCC 38327.</title>
        <authorList>
            <consortium name="The Broad Institute Genome Sequencing Platform"/>
            <person name="Russ C."/>
            <person name="Cuomo C."/>
            <person name="Shea T."/>
            <person name="Young S.K."/>
            <person name="Zeng Q."/>
            <person name="Koehrsen M."/>
            <person name="Haas B."/>
            <person name="Borodovsky M."/>
            <person name="Guigo R."/>
            <person name="Alvarado L."/>
            <person name="Berlin A."/>
            <person name="Borenstein D."/>
            <person name="Chen Z."/>
            <person name="Engels R."/>
            <person name="Freedman E."/>
            <person name="Gellesch M."/>
            <person name="Goldberg J."/>
            <person name="Griggs A."/>
            <person name="Gujja S."/>
            <person name="Heiman D."/>
            <person name="Hepburn T."/>
            <person name="Howarth C."/>
            <person name="Jen D."/>
            <person name="Larson L."/>
            <person name="Lewis B."/>
            <person name="Mehta T."/>
            <person name="Park D."/>
            <person name="Pearson M."/>
            <person name="Roberts A."/>
            <person name="Saif S."/>
            <person name="Shenoy N."/>
            <person name="Sisk P."/>
            <person name="Stolte C."/>
            <person name="Sykes S."/>
            <person name="Walk T."/>
            <person name="White J."/>
            <person name="Yandava C."/>
            <person name="Burger G."/>
            <person name="Gray M.W."/>
            <person name="Holland P.W.H."/>
            <person name="King N."/>
            <person name="Lang F.B.F."/>
            <person name="Roger A.J."/>
            <person name="Ruiz-Trillo I."/>
            <person name="Lander E."/>
            <person name="Nusbaum C."/>
        </authorList>
    </citation>
    <scope>NUCLEOTIDE SEQUENCE [LARGE SCALE GENOMIC DNA]</scope>
    <source>
        <strain evidence="12">ATCC 38327</strain>
    </source>
</reference>
<dbReference type="Pfam" id="PF08066">
    <property type="entry name" value="PMC2NT"/>
    <property type="match status" value="1"/>
</dbReference>
<dbReference type="GO" id="GO:0071036">
    <property type="term" value="P:nuclear polyadenylation-dependent snoRNA catabolic process"/>
    <property type="evidence" value="ECO:0007669"/>
    <property type="project" value="TreeGrafter"/>
</dbReference>